<reference evidence="4" key="1">
    <citation type="submission" date="2025-08" db="UniProtKB">
        <authorList>
            <consortium name="RefSeq"/>
        </authorList>
    </citation>
    <scope>IDENTIFICATION</scope>
    <source>
        <strain evidence="4">15112-1751.03</strain>
        <tissue evidence="4">Whole Adult</tissue>
    </source>
</reference>
<feature type="chain" id="PRO_5039139367" evidence="2">
    <location>
        <begin position="28"/>
        <end position="1152"/>
    </location>
</feature>
<feature type="compositionally biased region" description="Polar residues" evidence="1">
    <location>
        <begin position="370"/>
        <end position="387"/>
    </location>
</feature>
<feature type="region of interest" description="Disordered" evidence="1">
    <location>
        <begin position="427"/>
        <end position="457"/>
    </location>
</feature>
<feature type="compositionally biased region" description="Low complexity" evidence="1">
    <location>
        <begin position="668"/>
        <end position="684"/>
    </location>
</feature>
<feature type="region of interest" description="Disordered" evidence="1">
    <location>
        <begin position="661"/>
        <end position="688"/>
    </location>
</feature>
<dbReference type="Proteomes" id="UP000515160">
    <property type="component" value="Chromosome 3"/>
</dbReference>
<feature type="compositionally biased region" description="Low complexity" evidence="1">
    <location>
        <begin position="328"/>
        <end position="360"/>
    </location>
</feature>
<accession>A0A9C6SS02</accession>
<keyword evidence="2" id="KW-0732">Signal</keyword>
<protein>
    <submittedName>
        <fullName evidence="4">Uncharacterized protein LOC117571857</fullName>
    </submittedName>
</protein>
<keyword evidence="3" id="KW-1185">Reference proteome</keyword>
<evidence type="ECO:0000256" key="1">
    <source>
        <dbReference type="SAM" id="MobiDB-lite"/>
    </source>
</evidence>
<feature type="region of interest" description="Disordered" evidence="1">
    <location>
        <begin position="885"/>
        <end position="954"/>
    </location>
</feature>
<gene>
    <name evidence="4" type="primary">LOC117571857</name>
</gene>
<dbReference type="OrthoDB" id="8196075at2759"/>
<dbReference type="GeneID" id="117571857"/>
<name>A0A9C6SS02_DROAB</name>
<feature type="region of interest" description="Disordered" evidence="1">
    <location>
        <begin position="235"/>
        <end position="412"/>
    </location>
</feature>
<proteinExistence type="predicted"/>
<feature type="compositionally biased region" description="Low complexity" evidence="1">
    <location>
        <begin position="247"/>
        <end position="262"/>
    </location>
</feature>
<feature type="compositionally biased region" description="Polar residues" evidence="1">
    <location>
        <begin position="277"/>
        <end position="286"/>
    </location>
</feature>
<evidence type="ECO:0000313" key="4">
    <source>
        <dbReference type="RefSeq" id="XP_051860885.1"/>
    </source>
</evidence>
<dbReference type="RefSeq" id="XP_051860885.1">
    <property type="nucleotide sequence ID" value="XM_052004925.1"/>
</dbReference>
<feature type="compositionally biased region" description="Pro residues" evidence="1">
    <location>
        <begin position="289"/>
        <end position="305"/>
    </location>
</feature>
<dbReference type="PANTHER" id="PTHR17571:SF34">
    <property type="entry name" value="ACROSOMAL PROTEIN SP-10"/>
    <property type="match status" value="1"/>
</dbReference>
<organism evidence="3 4">
    <name type="scientific">Drosophila albomicans</name>
    <name type="common">Fruit fly</name>
    <dbReference type="NCBI Taxonomy" id="7291"/>
    <lineage>
        <taxon>Eukaryota</taxon>
        <taxon>Metazoa</taxon>
        <taxon>Ecdysozoa</taxon>
        <taxon>Arthropoda</taxon>
        <taxon>Hexapoda</taxon>
        <taxon>Insecta</taxon>
        <taxon>Pterygota</taxon>
        <taxon>Neoptera</taxon>
        <taxon>Endopterygota</taxon>
        <taxon>Diptera</taxon>
        <taxon>Brachycera</taxon>
        <taxon>Muscomorpha</taxon>
        <taxon>Ephydroidea</taxon>
        <taxon>Drosophilidae</taxon>
        <taxon>Drosophila</taxon>
    </lineage>
</organism>
<dbReference type="AlphaFoldDB" id="A0A9C6SS02"/>
<feature type="region of interest" description="Disordered" evidence="1">
    <location>
        <begin position="48"/>
        <end position="70"/>
    </location>
</feature>
<dbReference type="PANTHER" id="PTHR17571">
    <property type="entry name" value="URINARY PROTEIN RUP /ACROSOMAL PROTEIN SP-10"/>
    <property type="match status" value="1"/>
</dbReference>
<feature type="signal peptide" evidence="2">
    <location>
        <begin position="1"/>
        <end position="27"/>
    </location>
</feature>
<feature type="compositionally biased region" description="Low complexity" evidence="1">
    <location>
        <begin position="395"/>
        <end position="410"/>
    </location>
</feature>
<dbReference type="InterPro" id="IPR052671">
    <property type="entry name" value="Acrosomal_SP-10-like"/>
</dbReference>
<evidence type="ECO:0000256" key="2">
    <source>
        <dbReference type="SAM" id="SignalP"/>
    </source>
</evidence>
<feature type="compositionally biased region" description="Basic and acidic residues" evidence="1">
    <location>
        <begin position="887"/>
        <end position="954"/>
    </location>
</feature>
<evidence type="ECO:0000313" key="3">
    <source>
        <dbReference type="Proteomes" id="UP000515160"/>
    </source>
</evidence>
<feature type="compositionally biased region" description="Polar residues" evidence="1">
    <location>
        <begin position="56"/>
        <end position="70"/>
    </location>
</feature>
<sequence>MQFRQQPQSMLWKIAFLIIALVGDVSCIRNGDGNDEQKHISAKLKNFFPSEPLPDNHNNNSPLPAQASQTSARVTNGGFRPSQMLEFTPSDVMHGGTKRYPPSYLEPNYKHHVPSTLANLSPQQSAMDKQFAFPDEPTATTYHHSFGGSQQIPTTPVVSYLDPFTQQNYRYTPTSPPPSTPSFIQYQREQPVEQGDQAYTVQSSLLVGNHSPQQQQQTRPGHVEDVYLKRPGYVFDESPSSAYRRPAATTAATTTTAKATSTHKISYDSHDYPPPSYATQQTSNFVPQAPQPQAPRPPRPTPPSYRPTYNRQDVNDNRPLAGPSIHEASYASQPQFSSPSAASYPSQSSSSSSSNYANNFGNYLQRPTGYPSQSHSPSYASNPSHYQYESLVRPQQYQQQQQQQQQQQYQRPGHNYYQYQIGEIPPQQQQQQQFNYRPAPAYHPPTQSTNLGGGGGGGGGLATLASLLSSTQQYAPQFTNLLLGGGGSGGGFGGGVGGASSSASPLGSLLGAFTGQQQHSRPPTTQLIRALENIARNDDLQCVPKVLCQMIAGQTLRGQLPGFITSPAITNFLAGFPAASPALIYGRAALLGISGGERSCIRTYEQCPKNEMEIIHYLNNHRGGFFKFFSEPEEQTAEAQQSESGGGSLFSILSALTGGGGGGGGLGQVTRTTPRPVARPTQRPSTDIADGIGSFFTRVLSEYLNGVEYERRRRRRRRSLLPTEIKRSIQTDNERLMAVDFHDEEDDLDTQTPVKFQDDDEAEAAQAHTELIGVLQFPEDAETEGRILHFKDIASEEHNVDGAVRFPDATPEAQVIHDFNRNAAQRKLRFPQEQSEGERQAKQMQLTEGWRAVLPNGLGVEDYGVNKRRGKRIVFKDNNEQLEDLDERLREEQEEEDRRLREEAVEQQRLRAEEEERQRLRAEEEEQQRLREEAEEDRRQRAEEEEEKRQREYQREKELRNLQLQEEQRKQQHTPLNALYEQAAPPQRGARVIFPDHYERHIRRGKILNKPTYAPSYDYHNEVRPEEQEQQLVVSDEHRPTYYRIETADYQANTLGQNFMNYGEYMPGNTASYMAGNTVRFVEPLDRPQYNAHYNYPNTNYISDNRYSSAYQASSTRRPKHEDDKNIYINNSQGVTEYYIRPDGRKVYLASG</sequence>